<evidence type="ECO:0000256" key="1">
    <source>
        <dbReference type="SAM" id="MobiDB-lite"/>
    </source>
</evidence>
<organism evidence="2">
    <name type="scientific">Chrysotila carterae</name>
    <name type="common">Marine alga</name>
    <name type="synonym">Syracosphaera carterae</name>
    <dbReference type="NCBI Taxonomy" id="13221"/>
    <lineage>
        <taxon>Eukaryota</taxon>
        <taxon>Haptista</taxon>
        <taxon>Haptophyta</taxon>
        <taxon>Prymnesiophyceae</taxon>
        <taxon>Isochrysidales</taxon>
        <taxon>Isochrysidaceae</taxon>
        <taxon>Chrysotila</taxon>
    </lineage>
</organism>
<gene>
    <name evidence="2" type="ORF">PCAR00345_LOCUS4768</name>
</gene>
<proteinExistence type="predicted"/>
<evidence type="ECO:0000313" key="2">
    <source>
        <dbReference type="EMBL" id="CAE0752183.1"/>
    </source>
</evidence>
<feature type="compositionally biased region" description="Basic residues" evidence="1">
    <location>
        <begin position="1"/>
        <end position="11"/>
    </location>
</feature>
<name>A0A7S4B3V8_CHRCT</name>
<dbReference type="EMBL" id="HBIZ01008228">
    <property type="protein sequence ID" value="CAE0752183.1"/>
    <property type="molecule type" value="Transcribed_RNA"/>
</dbReference>
<feature type="region of interest" description="Disordered" evidence="1">
    <location>
        <begin position="1"/>
        <end position="27"/>
    </location>
</feature>
<reference evidence="2" key="1">
    <citation type="submission" date="2021-01" db="EMBL/GenBank/DDBJ databases">
        <authorList>
            <person name="Corre E."/>
            <person name="Pelletier E."/>
            <person name="Niang G."/>
            <person name="Scheremetjew M."/>
            <person name="Finn R."/>
            <person name="Kale V."/>
            <person name="Holt S."/>
            <person name="Cochrane G."/>
            <person name="Meng A."/>
            <person name="Brown T."/>
            <person name="Cohen L."/>
        </authorList>
    </citation>
    <scope>NUCLEOTIDE SEQUENCE</scope>
    <source>
        <strain evidence="2">CCMP645</strain>
    </source>
</reference>
<sequence>MLLVPRHHQGRVHNDPHRRSRHRPTTRRDASFAAMKLRLGDVCDELALHRPLPAGDQEHVLVECKILVKDLQSKFEMLLLNRTAMFARNFCNEEVQLCPWELSTLPHADDGLNPGDKEEL</sequence>
<protein>
    <submittedName>
        <fullName evidence="2">Uncharacterized protein</fullName>
    </submittedName>
</protein>
<accession>A0A7S4B3V8</accession>
<dbReference type="AlphaFoldDB" id="A0A7S4B3V8"/>